<name>A0ABW0EN72_9PSEU</name>
<dbReference type="Pfam" id="PF10502">
    <property type="entry name" value="Peptidase_S26"/>
    <property type="match status" value="1"/>
</dbReference>
<proteinExistence type="predicted"/>
<dbReference type="CDD" id="cd06530">
    <property type="entry name" value="S26_SPase_I"/>
    <property type="match status" value="1"/>
</dbReference>
<reference evidence="9" key="1">
    <citation type="journal article" date="2019" name="Int. J. Syst. Evol. Microbiol.">
        <title>The Global Catalogue of Microorganisms (GCM) 10K type strain sequencing project: providing services to taxonomists for standard genome sequencing and annotation.</title>
        <authorList>
            <consortium name="The Broad Institute Genomics Platform"/>
            <consortium name="The Broad Institute Genome Sequencing Center for Infectious Disease"/>
            <person name="Wu L."/>
            <person name="Ma J."/>
        </authorList>
    </citation>
    <scope>NUCLEOTIDE SEQUENCE [LARGE SCALE GENOMIC DNA]</scope>
    <source>
        <strain evidence="9">CCUG 59778</strain>
    </source>
</reference>
<evidence type="ECO:0000256" key="5">
    <source>
        <dbReference type="NCBIfam" id="TIGR02228"/>
    </source>
</evidence>
<evidence type="ECO:0000256" key="3">
    <source>
        <dbReference type="ARBA" id="ARBA00022989"/>
    </source>
</evidence>
<dbReference type="PRINTS" id="PR00728">
    <property type="entry name" value="SIGNALPTASE"/>
</dbReference>
<feature type="transmembrane region" description="Helical" evidence="6">
    <location>
        <begin position="130"/>
        <end position="148"/>
    </location>
</feature>
<evidence type="ECO:0000256" key="4">
    <source>
        <dbReference type="ARBA" id="ARBA00023136"/>
    </source>
</evidence>
<organism evidence="8 9">
    <name type="scientific">Actinokineospora guangxiensis</name>
    <dbReference type="NCBI Taxonomy" id="1490288"/>
    <lineage>
        <taxon>Bacteria</taxon>
        <taxon>Bacillati</taxon>
        <taxon>Actinomycetota</taxon>
        <taxon>Actinomycetes</taxon>
        <taxon>Pseudonocardiales</taxon>
        <taxon>Pseudonocardiaceae</taxon>
        <taxon>Actinokineospora</taxon>
    </lineage>
</organism>
<dbReference type="InterPro" id="IPR001733">
    <property type="entry name" value="Peptidase_S26B"/>
</dbReference>
<keyword evidence="4 6" id="KW-0472">Membrane</keyword>
<dbReference type="EC" id="3.4.21.89" evidence="5"/>
<evidence type="ECO:0000313" key="9">
    <source>
        <dbReference type="Proteomes" id="UP001596157"/>
    </source>
</evidence>
<dbReference type="GO" id="GO:0009003">
    <property type="term" value="F:signal peptidase activity"/>
    <property type="evidence" value="ECO:0007669"/>
    <property type="project" value="UniProtKB-EC"/>
</dbReference>
<dbReference type="Gene3D" id="2.10.109.10">
    <property type="entry name" value="Umud Fragment, subunit A"/>
    <property type="match status" value="1"/>
</dbReference>
<keyword evidence="9" id="KW-1185">Reference proteome</keyword>
<keyword evidence="8" id="KW-0378">Hydrolase</keyword>
<evidence type="ECO:0000256" key="6">
    <source>
        <dbReference type="SAM" id="Phobius"/>
    </source>
</evidence>
<dbReference type="InterPro" id="IPR019533">
    <property type="entry name" value="Peptidase_S26"/>
</dbReference>
<keyword evidence="2 6" id="KW-0812">Transmembrane</keyword>
<feature type="transmembrane region" description="Helical" evidence="6">
    <location>
        <begin position="7"/>
        <end position="30"/>
    </location>
</feature>
<dbReference type="InterPro" id="IPR036286">
    <property type="entry name" value="LexA/Signal_pep-like_sf"/>
</dbReference>
<feature type="domain" description="Peptidase S26" evidence="7">
    <location>
        <begin position="11"/>
        <end position="93"/>
    </location>
</feature>
<evidence type="ECO:0000313" key="8">
    <source>
        <dbReference type="EMBL" id="MFC5288292.1"/>
    </source>
</evidence>
<dbReference type="RefSeq" id="WP_378248122.1">
    <property type="nucleotide sequence ID" value="NZ_JBHSKF010000006.1"/>
</dbReference>
<comment type="subcellular location">
    <subcellularLocation>
        <location evidence="1">Membrane</location>
    </subcellularLocation>
</comment>
<evidence type="ECO:0000256" key="2">
    <source>
        <dbReference type="ARBA" id="ARBA00022692"/>
    </source>
</evidence>
<dbReference type="SUPFAM" id="SSF51306">
    <property type="entry name" value="LexA/Signal peptidase"/>
    <property type="match status" value="1"/>
</dbReference>
<gene>
    <name evidence="8" type="ORF">ACFPM7_14625</name>
</gene>
<dbReference type="EMBL" id="JBHSKF010000006">
    <property type="protein sequence ID" value="MFC5288292.1"/>
    <property type="molecule type" value="Genomic_DNA"/>
</dbReference>
<keyword evidence="3 6" id="KW-1133">Transmembrane helix</keyword>
<evidence type="ECO:0000259" key="7">
    <source>
        <dbReference type="Pfam" id="PF10502"/>
    </source>
</evidence>
<dbReference type="Proteomes" id="UP001596157">
    <property type="component" value="Unassembled WGS sequence"/>
</dbReference>
<sequence>MRVISGIVLALLATAALVGAALTLVLHLGFAPVLSPSMEPAFSPGDLVVTRPVAAADVRVGDVVVLPRPDAPGERYAHRVIEADGPVVRTKGDANAAADPQRLRIVSETVPVVVADVPAIGRIALLGGHAWVRIGIILIIGTAVLVAAKRALYRRSPEAVKA</sequence>
<comment type="caution">
    <text evidence="8">The sequence shown here is derived from an EMBL/GenBank/DDBJ whole genome shotgun (WGS) entry which is preliminary data.</text>
</comment>
<protein>
    <recommendedName>
        <fullName evidence="5">Signal peptidase I</fullName>
        <ecNumber evidence="5">3.4.21.89</ecNumber>
    </recommendedName>
</protein>
<accession>A0ABW0EN72</accession>
<dbReference type="NCBIfam" id="TIGR02228">
    <property type="entry name" value="sigpep_I_arch"/>
    <property type="match status" value="1"/>
</dbReference>
<evidence type="ECO:0000256" key="1">
    <source>
        <dbReference type="ARBA" id="ARBA00004370"/>
    </source>
</evidence>